<dbReference type="PANTHER" id="PTHR10039">
    <property type="entry name" value="AMELOGENIN"/>
    <property type="match status" value="1"/>
</dbReference>
<dbReference type="STRING" id="685588.A0A067SGT9"/>
<evidence type="ECO:0000313" key="4">
    <source>
        <dbReference type="Proteomes" id="UP000027222"/>
    </source>
</evidence>
<gene>
    <name evidence="3" type="ORF">GALMADRAFT_144814</name>
</gene>
<dbReference type="EMBL" id="KL142398">
    <property type="protein sequence ID" value="KDR70131.1"/>
    <property type="molecule type" value="Genomic_DNA"/>
</dbReference>
<dbReference type="AlphaFoldDB" id="A0A067SGT9"/>
<proteinExistence type="predicted"/>
<reference evidence="4" key="1">
    <citation type="journal article" date="2014" name="Proc. Natl. Acad. Sci. U.S.A.">
        <title>Extensive sampling of basidiomycete genomes demonstrates inadequacy of the white-rot/brown-rot paradigm for wood decay fungi.</title>
        <authorList>
            <person name="Riley R."/>
            <person name="Salamov A.A."/>
            <person name="Brown D.W."/>
            <person name="Nagy L.G."/>
            <person name="Floudas D."/>
            <person name="Held B.W."/>
            <person name="Levasseur A."/>
            <person name="Lombard V."/>
            <person name="Morin E."/>
            <person name="Otillar R."/>
            <person name="Lindquist E.A."/>
            <person name="Sun H."/>
            <person name="LaButti K.M."/>
            <person name="Schmutz J."/>
            <person name="Jabbour D."/>
            <person name="Luo H."/>
            <person name="Baker S.E."/>
            <person name="Pisabarro A.G."/>
            <person name="Walton J.D."/>
            <person name="Blanchette R.A."/>
            <person name="Henrissat B."/>
            <person name="Martin F."/>
            <person name="Cullen D."/>
            <person name="Hibbett D.S."/>
            <person name="Grigoriev I.V."/>
        </authorList>
    </citation>
    <scope>NUCLEOTIDE SEQUENCE [LARGE SCALE GENOMIC DNA]</scope>
    <source>
        <strain evidence="4">CBS 339.88</strain>
    </source>
</reference>
<keyword evidence="1" id="KW-0677">Repeat</keyword>
<sequence>MDWIVGKIGWERYIMWLYGPAGAGKSAIAQTIAELCRALGILLASFFFSRSDPKRNNVRTLAASLAYQLAVSLPEARSLIENVVENDPAMFQQSLQAQFKALIVDPLMHINRLGIPTGAIPYVIMVDGLDECAGANVQHHILETTAALSSYKDSIHLMFMFSSRAEQEISLTFSNSALEEVMTRIALDDTYQSEADIRKYLEGSFSEMKKTHLQKSLIPPTWPEANDISLLVDKSSGQFIYAATVIRYISSSRYTPMSSLEMILGLRSIRGGAPFAELDALYRDILSRVEDKKATLQLLGAVTHLRGGNSPLLLEEFLTLADGDVARLLADVSSLVTVELNRIRFLHASFGDFLSDPDRSKEYNINPATTCTELAFVGLRHVERYNVGMGAYRLAWQPINLLKDLLLCANPTDELRERFFRAPFLEFLFTSLNSDIGIINFQVAVNELFLVLKTSRFSNTDVLYLHHREAWGEILRKHLVQIEFDAVMAAIVAFTHTDLDINILCKILEAKFGLERKVLLGQQVSDKGIRLHTTTIFCIQPVQPSDSYDEYQNLTHSDPLDEYRNLVLGFLRDPLRAGKYLVDGEKMAILALILLEALIWP</sequence>
<dbReference type="InterPro" id="IPR056884">
    <property type="entry name" value="NPHP3-like_N"/>
</dbReference>
<evidence type="ECO:0000313" key="3">
    <source>
        <dbReference type="EMBL" id="KDR70131.1"/>
    </source>
</evidence>
<name>A0A067SGT9_GALM3</name>
<dbReference type="Proteomes" id="UP000027222">
    <property type="component" value="Unassembled WGS sequence"/>
</dbReference>
<evidence type="ECO:0000256" key="1">
    <source>
        <dbReference type="ARBA" id="ARBA00022737"/>
    </source>
</evidence>
<dbReference type="Pfam" id="PF24883">
    <property type="entry name" value="NPHP3_N"/>
    <property type="match status" value="1"/>
</dbReference>
<protein>
    <recommendedName>
        <fullName evidence="2">Nephrocystin 3-like N-terminal domain-containing protein</fullName>
    </recommendedName>
</protein>
<accession>A0A067SGT9</accession>
<dbReference type="SUPFAM" id="SSF52540">
    <property type="entry name" value="P-loop containing nucleoside triphosphate hydrolases"/>
    <property type="match status" value="1"/>
</dbReference>
<dbReference type="InterPro" id="IPR027417">
    <property type="entry name" value="P-loop_NTPase"/>
</dbReference>
<feature type="domain" description="Nephrocystin 3-like N-terminal" evidence="2">
    <location>
        <begin position="13"/>
        <end position="164"/>
    </location>
</feature>
<evidence type="ECO:0000259" key="2">
    <source>
        <dbReference type="Pfam" id="PF24883"/>
    </source>
</evidence>
<dbReference type="HOGENOM" id="CLU_000288_6_10_1"/>
<dbReference type="OrthoDB" id="5978325at2759"/>
<organism evidence="3 4">
    <name type="scientific">Galerina marginata (strain CBS 339.88)</name>
    <dbReference type="NCBI Taxonomy" id="685588"/>
    <lineage>
        <taxon>Eukaryota</taxon>
        <taxon>Fungi</taxon>
        <taxon>Dikarya</taxon>
        <taxon>Basidiomycota</taxon>
        <taxon>Agaricomycotina</taxon>
        <taxon>Agaricomycetes</taxon>
        <taxon>Agaricomycetidae</taxon>
        <taxon>Agaricales</taxon>
        <taxon>Agaricineae</taxon>
        <taxon>Strophariaceae</taxon>
        <taxon>Galerina</taxon>
    </lineage>
</organism>
<keyword evidence="4" id="KW-1185">Reference proteome</keyword>
<dbReference type="Gene3D" id="3.40.50.300">
    <property type="entry name" value="P-loop containing nucleotide triphosphate hydrolases"/>
    <property type="match status" value="1"/>
</dbReference>